<proteinExistence type="predicted"/>
<dbReference type="AlphaFoldDB" id="A0AAV4QSS2"/>
<comment type="caution">
    <text evidence="2">The sequence shown here is derived from an EMBL/GenBank/DDBJ whole genome shotgun (WGS) entry which is preliminary data.</text>
</comment>
<feature type="region of interest" description="Disordered" evidence="1">
    <location>
        <begin position="88"/>
        <end position="110"/>
    </location>
</feature>
<dbReference type="EMBL" id="BPLQ01004971">
    <property type="protein sequence ID" value="GIY11879.1"/>
    <property type="molecule type" value="Genomic_DNA"/>
</dbReference>
<evidence type="ECO:0000313" key="3">
    <source>
        <dbReference type="Proteomes" id="UP001054837"/>
    </source>
</evidence>
<accession>A0AAV4QSS2</accession>
<gene>
    <name evidence="2" type="ORF">CDAR_29851</name>
</gene>
<reference evidence="2 3" key="1">
    <citation type="submission" date="2021-06" db="EMBL/GenBank/DDBJ databases">
        <title>Caerostris darwini draft genome.</title>
        <authorList>
            <person name="Kono N."/>
            <person name="Arakawa K."/>
        </authorList>
    </citation>
    <scope>NUCLEOTIDE SEQUENCE [LARGE SCALE GENOMIC DNA]</scope>
</reference>
<sequence length="110" mass="12570">MNPNKTQLVITSTLKHNSHTNKFHPSAHAAVVISREKEAKVRERKTSFIKYLGTCKQERMMDAHTAARNNGRAAHDLVTRQWKWRTLDNDPVAATSRKVDEQPGRSVHTK</sequence>
<name>A0AAV4QSS2_9ARAC</name>
<evidence type="ECO:0000313" key="2">
    <source>
        <dbReference type="EMBL" id="GIY11879.1"/>
    </source>
</evidence>
<dbReference type="Proteomes" id="UP001054837">
    <property type="component" value="Unassembled WGS sequence"/>
</dbReference>
<evidence type="ECO:0000256" key="1">
    <source>
        <dbReference type="SAM" id="MobiDB-lite"/>
    </source>
</evidence>
<protein>
    <submittedName>
        <fullName evidence="2">Uncharacterized protein</fullName>
    </submittedName>
</protein>
<organism evidence="2 3">
    <name type="scientific">Caerostris darwini</name>
    <dbReference type="NCBI Taxonomy" id="1538125"/>
    <lineage>
        <taxon>Eukaryota</taxon>
        <taxon>Metazoa</taxon>
        <taxon>Ecdysozoa</taxon>
        <taxon>Arthropoda</taxon>
        <taxon>Chelicerata</taxon>
        <taxon>Arachnida</taxon>
        <taxon>Araneae</taxon>
        <taxon>Araneomorphae</taxon>
        <taxon>Entelegynae</taxon>
        <taxon>Araneoidea</taxon>
        <taxon>Araneidae</taxon>
        <taxon>Caerostris</taxon>
    </lineage>
</organism>
<keyword evidence="3" id="KW-1185">Reference proteome</keyword>